<protein>
    <submittedName>
        <fullName evidence="1">Type I-F CRISPR-associated endoribonuclease Cas6/Csy4</fullName>
    </submittedName>
</protein>
<dbReference type="InterPro" id="IPR042564">
    <property type="entry name" value="CRISPR-Cas6/Csy4_sf"/>
</dbReference>
<organism evidence="1 2">
    <name type="scientific">Candidatus Thiothrix phosphatis</name>
    <dbReference type="NCBI Taxonomy" id="3112415"/>
    <lineage>
        <taxon>Bacteria</taxon>
        <taxon>Pseudomonadati</taxon>
        <taxon>Pseudomonadota</taxon>
        <taxon>Gammaproteobacteria</taxon>
        <taxon>Thiotrichales</taxon>
        <taxon>Thiotrichaceae</taxon>
        <taxon>Thiothrix</taxon>
    </lineage>
</organism>
<name>A0ABU6CYP2_9GAMM</name>
<dbReference type="Proteomes" id="UP001308005">
    <property type="component" value="Unassembled WGS sequence"/>
</dbReference>
<dbReference type="InterPro" id="IPR013396">
    <property type="entry name" value="CRISPR-assoc_prot_Csy4"/>
</dbReference>
<dbReference type="EMBL" id="JAYMYJ010000116">
    <property type="protein sequence ID" value="MEB4591960.1"/>
    <property type="molecule type" value="Genomic_DNA"/>
</dbReference>
<evidence type="ECO:0000313" key="1">
    <source>
        <dbReference type="EMBL" id="MEB4591960.1"/>
    </source>
</evidence>
<reference evidence="2" key="1">
    <citation type="submission" date="2023-07" db="EMBL/GenBank/DDBJ databases">
        <title>The carbon used by Thiothrix.</title>
        <authorList>
            <person name="Chen L."/>
        </authorList>
    </citation>
    <scope>NUCLEOTIDE SEQUENCE [LARGE SCALE GENOMIC DNA]</scope>
</reference>
<dbReference type="Gene3D" id="3.30.70.2540">
    <property type="entry name" value="CRISPR-associated endoribonuclease Cas6/Csy4"/>
    <property type="match status" value="1"/>
</dbReference>
<dbReference type="Pfam" id="PF09618">
    <property type="entry name" value="Cas_Csy4"/>
    <property type="match status" value="1"/>
</dbReference>
<dbReference type="CDD" id="cd09739">
    <property type="entry name" value="Cas6_I-F"/>
    <property type="match status" value="1"/>
</dbReference>
<evidence type="ECO:0000313" key="2">
    <source>
        <dbReference type="Proteomes" id="UP001308005"/>
    </source>
</evidence>
<gene>
    <name evidence="1" type="primary">cas6f</name>
    <name evidence="1" type="ORF">VSS37_13285</name>
</gene>
<accession>A0ABU6CYP2</accession>
<sequence length="185" mass="20785">MDHYIDIRLLPDPEFPPRVLLNALYGKLHRGLVAQGGQNIGLSFPDVSRNGLGTRLRLHGMAAELANFMARGWLLGMRDHTIVSPVQPVPTLKAYRVVRRVQAKSSPERLRRRLMARKGVSAEEAEQAIPDSAVERLDLPYVVLNSQTTGQQFRLFVEHRPLQDHPRSGPFSAYGLSSIATIPWF</sequence>
<dbReference type="NCBIfam" id="TIGR02563">
    <property type="entry name" value="cas_Csy4"/>
    <property type="match status" value="1"/>
</dbReference>
<comment type="caution">
    <text evidence="1">The sequence shown here is derived from an EMBL/GenBank/DDBJ whole genome shotgun (WGS) entry which is preliminary data.</text>
</comment>
<proteinExistence type="predicted"/>
<keyword evidence="2" id="KW-1185">Reference proteome</keyword>